<organism evidence="1 2">
    <name type="scientific">Corynebacterium xerosis</name>
    <dbReference type="NCBI Taxonomy" id="1725"/>
    <lineage>
        <taxon>Bacteria</taxon>
        <taxon>Bacillati</taxon>
        <taxon>Actinomycetota</taxon>
        <taxon>Actinomycetes</taxon>
        <taxon>Mycobacteriales</taxon>
        <taxon>Corynebacteriaceae</taxon>
        <taxon>Corynebacterium</taxon>
    </lineage>
</organism>
<comment type="caution">
    <text evidence="1">The sequence shown here is derived from an EMBL/GenBank/DDBJ whole genome shotgun (WGS) entry which is preliminary data.</text>
</comment>
<keyword evidence="2" id="KW-1185">Reference proteome</keyword>
<gene>
    <name evidence="1" type="ORF">VVR64_08915</name>
</gene>
<evidence type="ECO:0000313" key="1">
    <source>
        <dbReference type="EMBL" id="MEX3529174.1"/>
    </source>
</evidence>
<sequence>MADIVCGICGAPAVEVIVKQWERDLPVCAACSAVRMRSMVVHGVKAMGVRRVERVGRHAIIGGMATE</sequence>
<dbReference type="RefSeq" id="WP_368522708.1">
    <property type="nucleotide sequence ID" value="NZ_JAYWMA010000009.1"/>
</dbReference>
<protein>
    <submittedName>
        <fullName evidence="1">Uncharacterized protein</fullName>
    </submittedName>
</protein>
<accession>A0ABV3UVF0</accession>
<reference evidence="1 2" key="1">
    <citation type="journal article" date="2024" name="Fungal Genet. Biol.">
        <title>The porcine skin microbiome exhibits broad fungal antagonism.</title>
        <authorList>
            <person name="De La Cruz K.F."/>
            <person name="Townsend E.C."/>
            <person name="Alex Cheong J.Z."/>
            <person name="Salamzade R."/>
            <person name="Liu A."/>
            <person name="Sandstrom S."/>
            <person name="Davila E."/>
            <person name="Huang L."/>
            <person name="Xu K.H."/>
            <person name="Wu S.Y."/>
            <person name="Meudt J.J."/>
            <person name="Shanmuganayagam D."/>
            <person name="Gibson A.L.F."/>
            <person name="Kalan L.R."/>
        </authorList>
    </citation>
    <scope>NUCLEOTIDE SEQUENCE [LARGE SCALE GENOMIC DNA]</scope>
    <source>
        <strain evidence="1 2">LK2569</strain>
    </source>
</reference>
<evidence type="ECO:0000313" key="2">
    <source>
        <dbReference type="Proteomes" id="UP001558353"/>
    </source>
</evidence>
<proteinExistence type="predicted"/>
<dbReference type="EMBL" id="JAYWMA010000009">
    <property type="protein sequence ID" value="MEX3529174.1"/>
    <property type="molecule type" value="Genomic_DNA"/>
</dbReference>
<name>A0ABV3UVF0_9CORY</name>
<dbReference type="Proteomes" id="UP001558353">
    <property type="component" value="Unassembled WGS sequence"/>
</dbReference>